<sequence length="66" mass="7384">FAPSAWQLVKSLEVPLVNDLGYTKCYIHCLQVSGLPNPSSELDDAPAVELQKVYKSYQTRRNLADC</sequence>
<gene>
    <name evidence="1" type="ORF">MKW98_023122</name>
</gene>
<comment type="caution">
    <text evidence="1">The sequence shown here is derived from an EMBL/GenBank/DDBJ whole genome shotgun (WGS) entry which is preliminary data.</text>
</comment>
<evidence type="ECO:0000313" key="2">
    <source>
        <dbReference type="Proteomes" id="UP001202328"/>
    </source>
</evidence>
<keyword evidence="2" id="KW-1185">Reference proteome</keyword>
<protein>
    <submittedName>
        <fullName evidence="1">Uncharacterized protein</fullName>
    </submittedName>
</protein>
<organism evidence="1 2">
    <name type="scientific">Papaver atlanticum</name>
    <dbReference type="NCBI Taxonomy" id="357466"/>
    <lineage>
        <taxon>Eukaryota</taxon>
        <taxon>Viridiplantae</taxon>
        <taxon>Streptophyta</taxon>
        <taxon>Embryophyta</taxon>
        <taxon>Tracheophyta</taxon>
        <taxon>Spermatophyta</taxon>
        <taxon>Magnoliopsida</taxon>
        <taxon>Ranunculales</taxon>
        <taxon>Papaveraceae</taxon>
        <taxon>Papaveroideae</taxon>
        <taxon>Papaver</taxon>
    </lineage>
</organism>
<evidence type="ECO:0000313" key="1">
    <source>
        <dbReference type="EMBL" id="KAI3945848.1"/>
    </source>
</evidence>
<proteinExistence type="predicted"/>
<accession>A0AAD4XR90</accession>
<reference evidence="1" key="1">
    <citation type="submission" date="2022-04" db="EMBL/GenBank/DDBJ databases">
        <title>A functionally conserved STORR gene fusion in Papaver species that diverged 16.8 million years ago.</title>
        <authorList>
            <person name="Catania T."/>
        </authorList>
    </citation>
    <scope>NUCLEOTIDE SEQUENCE</scope>
    <source>
        <strain evidence="1">S-188037</strain>
    </source>
</reference>
<dbReference type="AlphaFoldDB" id="A0AAD4XR90"/>
<feature type="non-terminal residue" evidence="1">
    <location>
        <position position="1"/>
    </location>
</feature>
<dbReference type="Proteomes" id="UP001202328">
    <property type="component" value="Unassembled WGS sequence"/>
</dbReference>
<name>A0AAD4XR90_9MAGN</name>
<dbReference type="EMBL" id="JAJJMB010003726">
    <property type="protein sequence ID" value="KAI3945848.1"/>
    <property type="molecule type" value="Genomic_DNA"/>
</dbReference>